<keyword evidence="2" id="KW-1185">Reference proteome</keyword>
<dbReference type="AlphaFoldDB" id="A0A8D2G9G1"/>
<sequence>MWVLTVTWDLVGKVCVCVFWVGVVASREEKGDLEALFSKSMTSKTKMIKPRIWKHSFVDHRNLCWLNIDIFFGIIFLIRDTKH</sequence>
<evidence type="ECO:0000313" key="2">
    <source>
        <dbReference type="Proteomes" id="UP000694411"/>
    </source>
</evidence>
<evidence type="ECO:0000313" key="1">
    <source>
        <dbReference type="Ensembl" id="ENSTGEP00000030835.1"/>
    </source>
</evidence>
<reference evidence="1" key="1">
    <citation type="submission" date="2018-05" db="EMBL/GenBank/DDBJ databases">
        <title>Whole genome of Theropithecus gelada.</title>
        <authorList>
            <person name="Chiou K.L."/>
            <person name="Snyder-Mackler N."/>
        </authorList>
    </citation>
    <scope>NUCLEOTIDE SEQUENCE [LARGE SCALE GENOMIC DNA]</scope>
</reference>
<proteinExistence type="predicted"/>
<dbReference type="Ensembl" id="ENSTGET00000036662.1">
    <property type="protein sequence ID" value="ENSTGEP00000030835.1"/>
    <property type="gene ID" value="ENSTGEG00000024721.1"/>
</dbReference>
<reference evidence="1" key="3">
    <citation type="submission" date="2025-09" db="UniProtKB">
        <authorList>
            <consortium name="Ensembl"/>
        </authorList>
    </citation>
    <scope>IDENTIFICATION</scope>
</reference>
<accession>A0A8D2G9G1</accession>
<dbReference type="Proteomes" id="UP000694411">
    <property type="component" value="Chromosome 5"/>
</dbReference>
<reference evidence="1" key="2">
    <citation type="submission" date="2025-08" db="UniProtKB">
        <authorList>
            <consortium name="Ensembl"/>
        </authorList>
    </citation>
    <scope>IDENTIFICATION</scope>
</reference>
<organism evidence="1 2">
    <name type="scientific">Theropithecus gelada</name>
    <name type="common">Gelada baboon</name>
    <dbReference type="NCBI Taxonomy" id="9565"/>
    <lineage>
        <taxon>Eukaryota</taxon>
        <taxon>Metazoa</taxon>
        <taxon>Chordata</taxon>
        <taxon>Craniata</taxon>
        <taxon>Vertebrata</taxon>
        <taxon>Euteleostomi</taxon>
        <taxon>Mammalia</taxon>
        <taxon>Eutheria</taxon>
        <taxon>Euarchontoglires</taxon>
        <taxon>Primates</taxon>
        <taxon>Haplorrhini</taxon>
        <taxon>Catarrhini</taxon>
        <taxon>Cercopithecidae</taxon>
        <taxon>Cercopithecinae</taxon>
        <taxon>Theropithecus</taxon>
    </lineage>
</organism>
<name>A0A8D2G9G1_THEGE</name>
<protein>
    <submittedName>
        <fullName evidence="1">Uncharacterized protein</fullName>
    </submittedName>
</protein>